<evidence type="ECO:0000256" key="1">
    <source>
        <dbReference type="ARBA" id="ARBA00010254"/>
    </source>
</evidence>
<name>A0A1H9T5R0_9EURY</name>
<protein>
    <recommendedName>
        <fullName evidence="6">Small ribosomal subunit protein uS17</fullName>
    </recommendedName>
</protein>
<organism evidence="9 10">
    <name type="scientific">Natrinema salaciae</name>
    <dbReference type="NCBI Taxonomy" id="1186196"/>
    <lineage>
        <taxon>Archaea</taxon>
        <taxon>Methanobacteriati</taxon>
        <taxon>Methanobacteriota</taxon>
        <taxon>Stenosarchaea group</taxon>
        <taxon>Halobacteria</taxon>
        <taxon>Halobacteriales</taxon>
        <taxon>Natrialbaceae</taxon>
        <taxon>Natrinema</taxon>
    </lineage>
</organism>
<keyword evidence="10" id="KW-1185">Reference proteome</keyword>
<evidence type="ECO:0000256" key="7">
    <source>
        <dbReference type="RuleBase" id="RU003872"/>
    </source>
</evidence>
<dbReference type="GO" id="GO:0022627">
    <property type="term" value="C:cytosolic small ribosomal subunit"/>
    <property type="evidence" value="ECO:0007669"/>
    <property type="project" value="UniProtKB-UniRule"/>
</dbReference>
<dbReference type="NCBIfam" id="NF006345">
    <property type="entry name" value="PRK08572.1"/>
    <property type="match status" value="1"/>
</dbReference>
<accession>A0A1H9T5R0</accession>
<dbReference type="Pfam" id="PF00366">
    <property type="entry name" value="Ribosomal_S17"/>
    <property type="match status" value="1"/>
</dbReference>
<keyword evidence="3 6" id="KW-0694">RNA-binding</keyword>
<dbReference type="SUPFAM" id="SSF50249">
    <property type="entry name" value="Nucleic acid-binding proteins"/>
    <property type="match status" value="1"/>
</dbReference>
<dbReference type="Proteomes" id="UP000199114">
    <property type="component" value="Unassembled WGS sequence"/>
</dbReference>
<dbReference type="PANTHER" id="PTHR10744">
    <property type="entry name" value="40S RIBOSOMAL PROTEIN S11 FAMILY MEMBER"/>
    <property type="match status" value="1"/>
</dbReference>
<evidence type="ECO:0000313" key="9">
    <source>
        <dbReference type="EMBL" id="SER92585.1"/>
    </source>
</evidence>
<keyword evidence="2 6" id="KW-0699">rRNA-binding</keyword>
<keyword evidence="4 6" id="KW-0689">Ribosomal protein</keyword>
<dbReference type="GO" id="GO:0006412">
    <property type="term" value="P:translation"/>
    <property type="evidence" value="ECO:0007669"/>
    <property type="project" value="UniProtKB-UniRule"/>
</dbReference>
<dbReference type="CDD" id="cd00364">
    <property type="entry name" value="Ribosomal_uS17"/>
    <property type="match status" value="1"/>
</dbReference>
<gene>
    <name evidence="6" type="primary">rps17</name>
    <name evidence="9" type="ORF">SAMN04489841_0062</name>
</gene>
<keyword evidence="5 6" id="KW-0687">Ribonucleoprotein</keyword>
<dbReference type="NCBIfam" id="TIGR03630">
    <property type="entry name" value="uS17_arch"/>
    <property type="match status" value="1"/>
</dbReference>
<reference evidence="10" key="1">
    <citation type="submission" date="2016-10" db="EMBL/GenBank/DDBJ databases">
        <authorList>
            <person name="Varghese N."/>
            <person name="Submissions S."/>
        </authorList>
    </citation>
    <scope>NUCLEOTIDE SEQUENCE [LARGE SCALE GENOMIC DNA]</scope>
    <source>
        <strain evidence="10">DSM 25055</strain>
    </source>
</reference>
<sequence>MAIGLDVETPPEPENPEEYDYEKCPFYGELSVRGQILEGTVVSTDMDKTVVVEREYDVAVPKYDRHMKRRSRIPAHVPGVLEPLSVGDTVKIAETRPLSKTKSHVVVEVTEEATAADLAELTSQAEPEPELSDEDLAAADEGDQ</sequence>
<dbReference type="GO" id="GO:0003735">
    <property type="term" value="F:structural constituent of ribosome"/>
    <property type="evidence" value="ECO:0007669"/>
    <property type="project" value="UniProtKB-UniRule"/>
</dbReference>
<dbReference type="AlphaFoldDB" id="A0A1H9T5R0"/>
<proteinExistence type="inferred from homology"/>
<evidence type="ECO:0000256" key="2">
    <source>
        <dbReference type="ARBA" id="ARBA00022730"/>
    </source>
</evidence>
<dbReference type="InterPro" id="IPR019979">
    <property type="entry name" value="Ribosomal_uS17_CS"/>
</dbReference>
<dbReference type="Gene3D" id="2.40.50.1000">
    <property type="match status" value="1"/>
</dbReference>
<dbReference type="InterPro" id="IPR019978">
    <property type="entry name" value="Ribosomal_uS17_archaeal"/>
</dbReference>
<dbReference type="InterPro" id="IPR012340">
    <property type="entry name" value="NA-bd_OB-fold"/>
</dbReference>
<evidence type="ECO:0000313" key="10">
    <source>
        <dbReference type="Proteomes" id="UP000199114"/>
    </source>
</evidence>
<comment type="similarity">
    <text evidence="1 6 7">Belongs to the universal ribosomal protein uS17 family.</text>
</comment>
<dbReference type="PROSITE" id="PS00056">
    <property type="entry name" value="RIBOSOMAL_S17"/>
    <property type="match status" value="1"/>
</dbReference>
<comment type="function">
    <text evidence="6">One of the primary rRNA binding proteins, it binds specifically to the 5'-end of 16S ribosomal RNA.</text>
</comment>
<dbReference type="InterPro" id="IPR000266">
    <property type="entry name" value="Ribosomal_uS17"/>
</dbReference>
<dbReference type="GO" id="GO:0019843">
    <property type="term" value="F:rRNA binding"/>
    <property type="evidence" value="ECO:0007669"/>
    <property type="project" value="UniProtKB-UniRule"/>
</dbReference>
<dbReference type="InterPro" id="IPR028333">
    <property type="entry name" value="Ribosomal_uS17_arc/euk"/>
</dbReference>
<comment type="subunit">
    <text evidence="6">Part of the 30S ribosomal subunit.</text>
</comment>
<dbReference type="PANTHER" id="PTHR10744:SF9">
    <property type="entry name" value="40S RIBOSOMAL PROTEIN S11-RELATED"/>
    <property type="match status" value="1"/>
</dbReference>
<evidence type="ECO:0000256" key="6">
    <source>
        <dbReference type="HAMAP-Rule" id="MF_01345"/>
    </source>
</evidence>
<evidence type="ECO:0000256" key="4">
    <source>
        <dbReference type="ARBA" id="ARBA00022980"/>
    </source>
</evidence>
<dbReference type="RefSeq" id="WP_090623575.1">
    <property type="nucleotide sequence ID" value="NZ_FOFD01000010.1"/>
</dbReference>
<dbReference type="HAMAP" id="MF_01345_A">
    <property type="entry name" value="Ribosomal_uS17_A"/>
    <property type="match status" value="1"/>
</dbReference>
<feature type="compositionally biased region" description="Acidic residues" evidence="8">
    <location>
        <begin position="127"/>
        <end position="144"/>
    </location>
</feature>
<evidence type="ECO:0000256" key="5">
    <source>
        <dbReference type="ARBA" id="ARBA00023274"/>
    </source>
</evidence>
<feature type="region of interest" description="Disordered" evidence="8">
    <location>
        <begin position="118"/>
        <end position="144"/>
    </location>
</feature>
<dbReference type="OrthoDB" id="10698at2157"/>
<dbReference type="EMBL" id="FOFD01000010">
    <property type="protein sequence ID" value="SER92585.1"/>
    <property type="molecule type" value="Genomic_DNA"/>
</dbReference>
<dbReference type="PRINTS" id="PR00973">
    <property type="entry name" value="RIBOSOMALS17"/>
</dbReference>
<evidence type="ECO:0000256" key="8">
    <source>
        <dbReference type="SAM" id="MobiDB-lite"/>
    </source>
</evidence>
<evidence type="ECO:0000256" key="3">
    <source>
        <dbReference type="ARBA" id="ARBA00022884"/>
    </source>
</evidence>
<dbReference type="STRING" id="1186196.SAMN04489841_0062"/>